<dbReference type="EMBL" id="JABEZX010000008">
    <property type="protein sequence ID" value="MBA0562372.1"/>
    <property type="molecule type" value="Genomic_DNA"/>
</dbReference>
<comment type="caution">
    <text evidence="1">The sequence shown here is derived from an EMBL/GenBank/DDBJ whole genome shotgun (WGS) entry which is preliminary data.</text>
</comment>
<evidence type="ECO:0000313" key="2">
    <source>
        <dbReference type="Proteomes" id="UP000593572"/>
    </source>
</evidence>
<accession>A0A7J8MCU2</accession>
<evidence type="ECO:0000313" key="1">
    <source>
        <dbReference type="EMBL" id="MBA0562372.1"/>
    </source>
</evidence>
<protein>
    <submittedName>
        <fullName evidence="1">Uncharacterized protein</fullName>
    </submittedName>
</protein>
<sequence length="42" mass="4871">MPDYVRKARENWVEIVRVAEKGKRGLGEIEELTAREEINTLA</sequence>
<reference evidence="1 2" key="1">
    <citation type="journal article" date="2019" name="Genome Biol. Evol.">
        <title>Insights into the evolution of the New World diploid cottons (Gossypium, subgenus Houzingenia) based on genome sequencing.</title>
        <authorList>
            <person name="Grover C.E."/>
            <person name="Arick M.A. 2nd"/>
            <person name="Thrash A."/>
            <person name="Conover J.L."/>
            <person name="Sanders W.S."/>
            <person name="Peterson D.G."/>
            <person name="Frelichowski J.E."/>
            <person name="Scheffler J.A."/>
            <person name="Scheffler B.E."/>
            <person name="Wendel J.F."/>
        </authorList>
    </citation>
    <scope>NUCLEOTIDE SEQUENCE [LARGE SCALE GENOMIC DNA]</scope>
    <source>
        <strain evidence="1">157</strain>
        <tissue evidence="1">Leaf</tissue>
    </source>
</reference>
<keyword evidence="2" id="KW-1185">Reference proteome</keyword>
<proteinExistence type="predicted"/>
<dbReference type="AlphaFoldDB" id="A0A7J8MCU2"/>
<gene>
    <name evidence="1" type="ORF">Golob_007420</name>
</gene>
<dbReference type="Proteomes" id="UP000593572">
    <property type="component" value="Unassembled WGS sequence"/>
</dbReference>
<name>A0A7J8MCU2_9ROSI</name>
<feature type="non-terminal residue" evidence="1">
    <location>
        <position position="1"/>
    </location>
</feature>
<organism evidence="1 2">
    <name type="scientific">Gossypium lobatum</name>
    <dbReference type="NCBI Taxonomy" id="34289"/>
    <lineage>
        <taxon>Eukaryota</taxon>
        <taxon>Viridiplantae</taxon>
        <taxon>Streptophyta</taxon>
        <taxon>Embryophyta</taxon>
        <taxon>Tracheophyta</taxon>
        <taxon>Spermatophyta</taxon>
        <taxon>Magnoliopsida</taxon>
        <taxon>eudicotyledons</taxon>
        <taxon>Gunneridae</taxon>
        <taxon>Pentapetalae</taxon>
        <taxon>rosids</taxon>
        <taxon>malvids</taxon>
        <taxon>Malvales</taxon>
        <taxon>Malvaceae</taxon>
        <taxon>Malvoideae</taxon>
        <taxon>Gossypium</taxon>
    </lineage>
</organism>